<evidence type="ECO:0000256" key="1">
    <source>
        <dbReference type="ARBA" id="ARBA00007274"/>
    </source>
</evidence>
<dbReference type="Gene3D" id="2.160.10.10">
    <property type="entry name" value="Hexapeptide repeat proteins"/>
    <property type="match status" value="1"/>
</dbReference>
<keyword evidence="4 8" id="KW-0808">Transferase</keyword>
<accession>A0ABS8JX37</accession>
<dbReference type="CDD" id="cd03354">
    <property type="entry name" value="LbH_SAT"/>
    <property type="match status" value="1"/>
</dbReference>
<dbReference type="EC" id="2.3.1.30" evidence="2"/>
<keyword evidence="5 8" id="KW-0012">Acyltransferase</keyword>
<dbReference type="Proteomes" id="UP001431019">
    <property type="component" value="Unassembled WGS sequence"/>
</dbReference>
<comment type="similarity">
    <text evidence="1">Belongs to the transferase hexapeptide repeat family.</text>
</comment>
<dbReference type="InterPro" id="IPR042122">
    <property type="entry name" value="Ser_AcTrfase_N_sf"/>
</dbReference>
<dbReference type="Pfam" id="PF00132">
    <property type="entry name" value="Hexapep"/>
    <property type="match status" value="1"/>
</dbReference>
<dbReference type="NCBIfam" id="TIGR01172">
    <property type="entry name" value="cysE"/>
    <property type="match status" value="1"/>
</dbReference>
<sequence>MFTRLREDIATIRERDPAARSAWEVLTCYPGLHALVLHRVAHACWRAKRRWLARFVSQMARFMTGIEIHPGATLGRRVFIDHGMGVVIGETAQVGDDCTIYQGVTLGGTSLTRGAKRHPTLERGVIVGAGAKVLGGFTVGADAKIGSNAVVTKPVPARGTAVGNPARIIVPAAAVVAASGAHANGQAGGAAASSTSQDANHAASQDAARDAKRAAEASAFCAYGITPNADDPVSLAIHGLIDHAATQARRIDEIVAALERLGTSLEGLQGADAALFDLRRLSAAIAGKAETATAEANS</sequence>
<dbReference type="SUPFAM" id="SSF51161">
    <property type="entry name" value="Trimeric LpxA-like enzymes"/>
    <property type="match status" value="1"/>
</dbReference>
<proteinExistence type="inferred from homology"/>
<evidence type="ECO:0000313" key="9">
    <source>
        <dbReference type="Proteomes" id="UP001431019"/>
    </source>
</evidence>
<evidence type="ECO:0000256" key="7">
    <source>
        <dbReference type="SAM" id="MobiDB-lite"/>
    </source>
</evidence>
<evidence type="ECO:0000256" key="6">
    <source>
        <dbReference type="ARBA" id="ARBA00049486"/>
    </source>
</evidence>
<comment type="catalytic activity">
    <reaction evidence="6">
        <text>L-serine + acetyl-CoA = O-acetyl-L-serine + CoA</text>
        <dbReference type="Rhea" id="RHEA:24560"/>
        <dbReference type="ChEBI" id="CHEBI:33384"/>
        <dbReference type="ChEBI" id="CHEBI:57287"/>
        <dbReference type="ChEBI" id="CHEBI:57288"/>
        <dbReference type="ChEBI" id="CHEBI:58340"/>
        <dbReference type="EC" id="2.3.1.30"/>
    </reaction>
</comment>
<dbReference type="InterPro" id="IPR011004">
    <property type="entry name" value="Trimer_LpxA-like_sf"/>
</dbReference>
<evidence type="ECO:0000256" key="2">
    <source>
        <dbReference type="ARBA" id="ARBA00013266"/>
    </source>
</evidence>
<comment type="caution">
    <text evidence="8">The sequence shown here is derived from an EMBL/GenBank/DDBJ whole genome shotgun (WGS) entry which is preliminary data.</text>
</comment>
<dbReference type="RefSeq" id="WP_230510690.1">
    <property type="nucleotide sequence ID" value="NZ_JAJITD010000008.1"/>
</dbReference>
<feature type="compositionally biased region" description="Low complexity" evidence="7">
    <location>
        <begin position="186"/>
        <end position="206"/>
    </location>
</feature>
<evidence type="ECO:0000313" key="8">
    <source>
        <dbReference type="EMBL" id="MCC8394444.1"/>
    </source>
</evidence>
<evidence type="ECO:0000256" key="5">
    <source>
        <dbReference type="ARBA" id="ARBA00023315"/>
    </source>
</evidence>
<reference evidence="8 9" key="1">
    <citation type="submission" date="2021-11" db="EMBL/GenBank/DDBJ databases">
        <authorList>
            <person name="Oh E.-T."/>
            <person name="Kim S.-B."/>
        </authorList>
    </citation>
    <scope>NUCLEOTIDE SEQUENCE [LARGE SCALE GENOMIC DNA]</scope>
    <source>
        <strain evidence="8 9">MMS20-SJTR3</strain>
    </source>
</reference>
<keyword evidence="9" id="KW-1185">Reference proteome</keyword>
<dbReference type="EMBL" id="JAJITD010000008">
    <property type="protein sequence ID" value="MCC8394444.1"/>
    <property type="molecule type" value="Genomic_DNA"/>
</dbReference>
<keyword evidence="3" id="KW-0028">Amino-acid biosynthesis</keyword>
<evidence type="ECO:0000256" key="4">
    <source>
        <dbReference type="ARBA" id="ARBA00022679"/>
    </source>
</evidence>
<dbReference type="GO" id="GO:0009001">
    <property type="term" value="F:serine O-acetyltransferase activity"/>
    <property type="evidence" value="ECO:0007669"/>
    <property type="project" value="UniProtKB-EC"/>
</dbReference>
<dbReference type="InterPro" id="IPR045304">
    <property type="entry name" value="LbH_SAT"/>
</dbReference>
<gene>
    <name evidence="8" type="primary">cysE</name>
    <name evidence="8" type="ORF">LJ656_17750</name>
</gene>
<dbReference type="InterPro" id="IPR001451">
    <property type="entry name" value="Hexapep"/>
</dbReference>
<dbReference type="NCBIfam" id="NF041874">
    <property type="entry name" value="EPS_EpsC"/>
    <property type="match status" value="1"/>
</dbReference>
<organism evidence="8 9">
    <name type="scientific">Paraburkholderia sejongensis</name>
    <dbReference type="NCBI Taxonomy" id="2886946"/>
    <lineage>
        <taxon>Bacteria</taxon>
        <taxon>Pseudomonadati</taxon>
        <taxon>Pseudomonadota</taxon>
        <taxon>Betaproteobacteria</taxon>
        <taxon>Burkholderiales</taxon>
        <taxon>Burkholderiaceae</taxon>
        <taxon>Paraburkholderia</taxon>
    </lineage>
</organism>
<protein>
    <recommendedName>
        <fullName evidence="2">serine O-acetyltransferase</fullName>
        <ecNumber evidence="2">2.3.1.30</ecNumber>
    </recommendedName>
</protein>
<dbReference type="InterPro" id="IPR053376">
    <property type="entry name" value="Serine_acetyltransferase"/>
</dbReference>
<feature type="region of interest" description="Disordered" evidence="7">
    <location>
        <begin position="186"/>
        <end position="209"/>
    </location>
</feature>
<dbReference type="Gene3D" id="1.10.3130.10">
    <property type="entry name" value="serine acetyltransferase, domain 1"/>
    <property type="match status" value="1"/>
</dbReference>
<dbReference type="InterPro" id="IPR005881">
    <property type="entry name" value="Ser_O-AcTrfase"/>
</dbReference>
<dbReference type="PANTHER" id="PTHR42811">
    <property type="entry name" value="SERINE ACETYLTRANSFERASE"/>
    <property type="match status" value="1"/>
</dbReference>
<name>A0ABS8JX37_9BURK</name>
<evidence type="ECO:0000256" key="3">
    <source>
        <dbReference type="ARBA" id="ARBA00022605"/>
    </source>
</evidence>